<sequence length="139" mass="16050">MRPNSFDQEDYDECEMAIKIFEAMEVQKNTGFYWACIQAFKDERFWRKYFIDRAEYSDDDKLQFLQALTGYTPDGEYVGKRLVPNQTYGSPNFGGFTSGSPSSGQWNHGYQQWGTSPNVQHWGTPPNAQQWGPPPNAQQ</sequence>
<gene>
    <name evidence="2" type="ORF">MERR_LOCUS45313</name>
</gene>
<evidence type="ECO:0000313" key="2">
    <source>
        <dbReference type="EMBL" id="CAA7058077.1"/>
    </source>
</evidence>
<keyword evidence="3" id="KW-1185">Reference proteome</keyword>
<feature type="region of interest" description="Disordered" evidence="1">
    <location>
        <begin position="91"/>
        <end position="139"/>
    </location>
</feature>
<organism evidence="2 3">
    <name type="scientific">Microthlaspi erraticum</name>
    <dbReference type="NCBI Taxonomy" id="1685480"/>
    <lineage>
        <taxon>Eukaryota</taxon>
        <taxon>Viridiplantae</taxon>
        <taxon>Streptophyta</taxon>
        <taxon>Embryophyta</taxon>
        <taxon>Tracheophyta</taxon>
        <taxon>Spermatophyta</taxon>
        <taxon>Magnoliopsida</taxon>
        <taxon>eudicotyledons</taxon>
        <taxon>Gunneridae</taxon>
        <taxon>Pentapetalae</taxon>
        <taxon>rosids</taxon>
        <taxon>malvids</taxon>
        <taxon>Brassicales</taxon>
        <taxon>Brassicaceae</taxon>
        <taxon>Coluteocarpeae</taxon>
        <taxon>Microthlaspi</taxon>
    </lineage>
</organism>
<dbReference type="EMBL" id="CACVBM020001718">
    <property type="protein sequence ID" value="CAA7058077.1"/>
    <property type="molecule type" value="Genomic_DNA"/>
</dbReference>
<dbReference type="Proteomes" id="UP000467841">
    <property type="component" value="Unassembled WGS sequence"/>
</dbReference>
<dbReference type="AlphaFoldDB" id="A0A6D2KMA3"/>
<name>A0A6D2KMA3_9BRAS</name>
<feature type="compositionally biased region" description="Low complexity" evidence="1">
    <location>
        <begin position="91"/>
        <end position="104"/>
    </location>
</feature>
<evidence type="ECO:0000313" key="3">
    <source>
        <dbReference type="Proteomes" id="UP000467841"/>
    </source>
</evidence>
<feature type="compositionally biased region" description="Polar residues" evidence="1">
    <location>
        <begin position="105"/>
        <end position="130"/>
    </location>
</feature>
<dbReference type="OrthoDB" id="1111624at2759"/>
<accession>A0A6D2KMA3</accession>
<proteinExistence type="predicted"/>
<comment type="caution">
    <text evidence="2">The sequence shown here is derived from an EMBL/GenBank/DDBJ whole genome shotgun (WGS) entry which is preliminary data.</text>
</comment>
<evidence type="ECO:0000256" key="1">
    <source>
        <dbReference type="SAM" id="MobiDB-lite"/>
    </source>
</evidence>
<protein>
    <submittedName>
        <fullName evidence="2">Uncharacterized protein</fullName>
    </submittedName>
</protein>
<reference evidence="2" key="1">
    <citation type="submission" date="2020-01" db="EMBL/GenBank/DDBJ databases">
        <authorList>
            <person name="Mishra B."/>
        </authorList>
    </citation>
    <scope>NUCLEOTIDE SEQUENCE [LARGE SCALE GENOMIC DNA]</scope>
</reference>